<feature type="transmembrane region" description="Helical" evidence="2">
    <location>
        <begin position="323"/>
        <end position="346"/>
    </location>
</feature>
<dbReference type="Pfam" id="PF14345">
    <property type="entry name" value="GDYXXLXY"/>
    <property type="match status" value="1"/>
</dbReference>
<feature type="transmembrane region" description="Helical" evidence="2">
    <location>
        <begin position="468"/>
        <end position="486"/>
    </location>
</feature>
<dbReference type="InterPro" id="IPR025513">
    <property type="entry name" value="DUF4401"/>
</dbReference>
<dbReference type="Proteomes" id="UP000829560">
    <property type="component" value="Chromosome"/>
</dbReference>
<proteinExistence type="predicted"/>
<evidence type="ECO:0000256" key="2">
    <source>
        <dbReference type="SAM" id="Phobius"/>
    </source>
</evidence>
<feature type="transmembrane region" description="Helical" evidence="2">
    <location>
        <begin position="43"/>
        <end position="61"/>
    </location>
</feature>
<feature type="transmembrane region" description="Helical" evidence="2">
    <location>
        <begin position="531"/>
        <end position="549"/>
    </location>
</feature>
<dbReference type="Pfam" id="PF09925">
    <property type="entry name" value="DUF2157"/>
    <property type="match status" value="1"/>
</dbReference>
<evidence type="ECO:0000256" key="1">
    <source>
        <dbReference type="SAM" id="MobiDB-lite"/>
    </source>
</evidence>
<feature type="transmembrane region" description="Helical" evidence="2">
    <location>
        <begin position="610"/>
        <end position="631"/>
    </location>
</feature>
<feature type="transmembrane region" description="Helical" evidence="2">
    <location>
        <begin position="294"/>
        <end position="316"/>
    </location>
</feature>
<dbReference type="AlphaFoldDB" id="A0AAU6PV11"/>
<evidence type="ECO:0000313" key="5">
    <source>
        <dbReference type="EMBL" id="WXX24278.1"/>
    </source>
</evidence>
<organism evidence="5 6">
    <name type="scientific">Psychrobacter raelei</name>
    <dbReference type="NCBI Taxonomy" id="2565531"/>
    <lineage>
        <taxon>Bacteria</taxon>
        <taxon>Pseudomonadati</taxon>
        <taxon>Pseudomonadota</taxon>
        <taxon>Gammaproteobacteria</taxon>
        <taxon>Moraxellales</taxon>
        <taxon>Moraxellaceae</taxon>
        <taxon>Psychrobacter</taxon>
    </lineage>
</organism>
<feature type="transmembrane region" description="Helical" evidence="2">
    <location>
        <begin position="268"/>
        <end position="288"/>
    </location>
</feature>
<feature type="transmembrane region" description="Helical" evidence="2">
    <location>
        <begin position="134"/>
        <end position="151"/>
    </location>
</feature>
<dbReference type="RefSeq" id="WP_338412344.1">
    <property type="nucleotide sequence ID" value="NZ_CP093310.2"/>
</dbReference>
<feature type="transmembrane region" description="Helical" evidence="2">
    <location>
        <begin position="719"/>
        <end position="736"/>
    </location>
</feature>
<feature type="transmembrane region" description="Helical" evidence="2">
    <location>
        <begin position="201"/>
        <end position="222"/>
    </location>
</feature>
<dbReference type="EMBL" id="CP093310">
    <property type="protein sequence ID" value="WXX24278.1"/>
    <property type="molecule type" value="Genomic_DNA"/>
</dbReference>
<feature type="transmembrane region" description="Helical" evidence="2">
    <location>
        <begin position="581"/>
        <end position="598"/>
    </location>
</feature>
<protein>
    <submittedName>
        <fullName evidence="5">GDYXXLXY domain-containing protein</fullName>
    </submittedName>
</protein>
<keyword evidence="6" id="KW-1185">Reference proteome</keyword>
<evidence type="ECO:0000259" key="4">
    <source>
        <dbReference type="Pfam" id="PF14351"/>
    </source>
</evidence>
<keyword evidence="2" id="KW-0812">Transmembrane</keyword>
<feature type="domain" description="DUF2157" evidence="3">
    <location>
        <begin position="40"/>
        <end position="158"/>
    </location>
</feature>
<feature type="transmembrane region" description="Helical" evidence="2">
    <location>
        <begin position="743"/>
        <end position="763"/>
    </location>
</feature>
<feature type="transmembrane region" description="Helical" evidence="2">
    <location>
        <begin position="73"/>
        <end position="91"/>
    </location>
</feature>
<dbReference type="InterPro" id="IPR018677">
    <property type="entry name" value="DUF2157"/>
</dbReference>
<dbReference type="Pfam" id="PF14351">
    <property type="entry name" value="DUF4401"/>
    <property type="match status" value="1"/>
</dbReference>
<feature type="transmembrane region" description="Helical" evidence="2">
    <location>
        <begin position="556"/>
        <end position="575"/>
    </location>
</feature>
<feature type="domain" description="DUF4401" evidence="4">
    <location>
        <begin position="434"/>
        <end position="765"/>
    </location>
</feature>
<feature type="transmembrane region" description="Helical" evidence="2">
    <location>
        <begin position="818"/>
        <end position="836"/>
    </location>
</feature>
<dbReference type="InterPro" id="IPR025833">
    <property type="entry name" value="GDYXXLXY"/>
</dbReference>
<feature type="transmembrane region" description="Helical" evidence="2">
    <location>
        <begin position="507"/>
        <end position="525"/>
    </location>
</feature>
<feature type="compositionally biased region" description="Low complexity" evidence="1">
    <location>
        <begin position="412"/>
        <end position="428"/>
    </location>
</feature>
<gene>
    <name evidence="5" type="ORF">MN210_17435</name>
</gene>
<feature type="transmembrane region" description="Helical" evidence="2">
    <location>
        <begin position="352"/>
        <end position="372"/>
    </location>
</feature>
<dbReference type="KEGG" id="prae:MN210_17435"/>
<feature type="transmembrane region" description="Helical" evidence="2">
    <location>
        <begin position="103"/>
        <end position="128"/>
    </location>
</feature>
<evidence type="ECO:0000313" key="6">
    <source>
        <dbReference type="Proteomes" id="UP000829560"/>
    </source>
</evidence>
<evidence type="ECO:0000259" key="3">
    <source>
        <dbReference type="Pfam" id="PF09925"/>
    </source>
</evidence>
<feature type="transmembrane region" description="Helical" evidence="2">
    <location>
        <begin position="651"/>
        <end position="669"/>
    </location>
</feature>
<reference evidence="5" key="1">
    <citation type="submission" date="2024-03" db="EMBL/GenBank/DDBJ databases">
        <title>Psychrobacter raelis sp. nov. isolated from a dog with peritonitis.</title>
        <authorList>
            <person name="Schiavone A."/>
            <person name="Manzulli V."/>
            <person name="Camarda A."/>
            <person name="Cafiero M.A."/>
            <person name="Vasco I."/>
            <person name="Marino L."/>
            <person name="Pennuzzi G."/>
            <person name="Serrecchia L."/>
            <person name="Galante D."/>
            <person name="Pugliese N."/>
        </authorList>
    </citation>
    <scope>NUCLEOTIDE SEQUENCE</scope>
    <source>
        <strain evidence="5">PraFG1</strain>
    </source>
</reference>
<accession>A0AAU6PV11</accession>
<name>A0AAU6PV11_9GAMM</name>
<feature type="transmembrane region" description="Helical" evidence="2">
    <location>
        <begin position="681"/>
        <end position="713"/>
    </location>
</feature>
<keyword evidence="2" id="KW-1133">Transmembrane helix</keyword>
<keyword evidence="2" id="KW-0472">Membrane</keyword>
<sequence length="1006" mass="110060">MTQPAPKSNLPASDPNSAVALASQPNGVRPSPLAWIKFFDNSLLIIAATALALALIFFVAYNWTAMGKMGKFALVQSALIVSVLGYVAFAYKRSTVSAQHKTYLIEPLLLLIASVVVGSLLALFGQIYQTGADSWQLFFYWALLITPWAIIARLPALWLLWLLLINISLKLSFADVSFWFVDSWLGTGMDYQLFRGVYLMLMTAINSVALLMALSAAVNGFFGQKLLNTSMFNKLFFYKKANSKNPPQAASSASADANFQATALPWSVYLVGLLATYFATRLGLFVVLQQSFHLDMISIACLSLWLVFIGFFYAQFRRRRTDLFMLTCLSGSVIIVVLGLATRILSQFMSTSALFILALLLIAMSAYAVSWLRNLHSQQPPNQQPPSEPLDTPGRVQQTHAKQLPANVPNDLATKLTPPTPTASKTPSISQNTPWYLQLFLILSGLLAGGLISGFIVLLLNVALKDDIIKLTVGLLLLFVSFVLSRQELFIRRDLNTPSKQQAFSDSLAFALSLSGQAFLAVFLFEIIDDIALSIAAFMLMQALLLTLFTDVLSRFFSSVMGLLALVWLLAYVQLPEASPAILALLAVLFGVHLQSVKQPLKGRKTLSPSLLNAMAYATSFVLLLISVVFIAAEYQDGLIGIGSDFQYRYALAQLLLTLSSLYAAYIILQRYQLKSISKTGGLIALAIGLLAVVSVYVSGVLASSLVIIIAMANQNRTLRGLGISALVGYIFWYYYQLDSSLLLKAGSMLAVAAALFMIRWAMRRLVGIPKSTEHLTQSHLPSQADAKSLIYANVPTYANVRTYANVPTTTRAWGTNLAAAILGLLLTLSVVNISIAKNEKLLATGESVLLKLAPVDPRSLMQGDYMALNYALSEQIIRALEAQLAAKNPDQKGGSEVYNLSKNGWVIVKKDAQGIGHFVRLQDTNPTEANTLGPHELALYYRLRHGEVRLASNAFFFQEGHAKAFEKAEYGLFRVGPSGKLLLTDMVDDTRQVITGSSIDPTEAN</sequence>
<feature type="region of interest" description="Disordered" evidence="1">
    <location>
        <begin position="378"/>
        <end position="429"/>
    </location>
</feature>
<feature type="transmembrane region" description="Helical" evidence="2">
    <location>
        <begin position="435"/>
        <end position="462"/>
    </location>
</feature>
<feature type="transmembrane region" description="Helical" evidence="2">
    <location>
        <begin position="158"/>
        <end position="181"/>
    </location>
</feature>